<dbReference type="Pfam" id="PF00226">
    <property type="entry name" value="DnaJ"/>
    <property type="match status" value="1"/>
</dbReference>
<dbReference type="InterPro" id="IPR001623">
    <property type="entry name" value="DnaJ_domain"/>
</dbReference>
<dbReference type="InParanoid" id="G0QNM4"/>
<dbReference type="SUPFAM" id="SSF49493">
    <property type="entry name" value="HSP40/DnaJ peptide-binding domain"/>
    <property type="match status" value="2"/>
</dbReference>
<dbReference type="PANTHER" id="PTHR24078">
    <property type="entry name" value="DNAJ HOMOLOG SUBFAMILY C MEMBER"/>
    <property type="match status" value="1"/>
</dbReference>
<dbReference type="CDD" id="cd10747">
    <property type="entry name" value="DnaJ_C"/>
    <property type="match status" value="1"/>
</dbReference>
<dbReference type="InterPro" id="IPR008971">
    <property type="entry name" value="HSP40/DnaJ_pept-bd"/>
</dbReference>
<dbReference type="GeneID" id="14909354"/>
<evidence type="ECO:0000256" key="2">
    <source>
        <dbReference type="SAM" id="Coils"/>
    </source>
</evidence>
<accession>G0QNM4</accession>
<dbReference type="PROSITE" id="PS50076">
    <property type="entry name" value="DNAJ_2"/>
    <property type="match status" value="1"/>
</dbReference>
<proteinExistence type="predicted"/>
<dbReference type="Proteomes" id="UP000008983">
    <property type="component" value="Unassembled WGS sequence"/>
</dbReference>
<dbReference type="SUPFAM" id="SSF46565">
    <property type="entry name" value="Chaperone J-domain"/>
    <property type="match status" value="1"/>
</dbReference>
<dbReference type="Gene3D" id="2.60.260.20">
    <property type="entry name" value="Urease metallochaperone UreE, N-terminal domain"/>
    <property type="match status" value="2"/>
</dbReference>
<name>G0QNM4_ICHMU</name>
<keyword evidence="2" id="KW-0175">Coiled coil</keyword>
<dbReference type="PROSITE" id="PS00636">
    <property type="entry name" value="DNAJ_1"/>
    <property type="match status" value="1"/>
</dbReference>
<dbReference type="FunCoup" id="G0QNM4">
    <property type="interactions" value="39"/>
</dbReference>
<feature type="domain" description="J" evidence="3">
    <location>
        <begin position="4"/>
        <end position="70"/>
    </location>
</feature>
<dbReference type="GO" id="GO:0005829">
    <property type="term" value="C:cytosol"/>
    <property type="evidence" value="ECO:0007669"/>
    <property type="project" value="TreeGrafter"/>
</dbReference>
<dbReference type="eggNOG" id="KOG0714">
    <property type="taxonomic scope" value="Eukaryota"/>
</dbReference>
<dbReference type="STRING" id="857967.G0QNM4"/>
<dbReference type="Gene3D" id="1.10.287.110">
    <property type="entry name" value="DnaJ domain"/>
    <property type="match status" value="1"/>
</dbReference>
<keyword evidence="1" id="KW-0143">Chaperone</keyword>
<dbReference type="InterPro" id="IPR036869">
    <property type="entry name" value="J_dom_sf"/>
</dbReference>
<dbReference type="InterPro" id="IPR051339">
    <property type="entry name" value="DnaJ_subfamily_B"/>
</dbReference>
<dbReference type="PANTHER" id="PTHR24078:SF553">
    <property type="entry name" value="DNAJ HOMOLOG SUBFAMILY B MEMBER 5"/>
    <property type="match status" value="1"/>
</dbReference>
<reference evidence="4 5" key="1">
    <citation type="submission" date="2011-07" db="EMBL/GenBank/DDBJ databases">
        <authorList>
            <person name="Coyne R."/>
            <person name="Brami D."/>
            <person name="Johnson J."/>
            <person name="Hostetler J."/>
            <person name="Hannick L."/>
            <person name="Clark T."/>
            <person name="Cassidy-Hanley D."/>
            <person name="Inman J."/>
        </authorList>
    </citation>
    <scope>NUCLEOTIDE SEQUENCE [LARGE SCALE GENOMIC DNA]</scope>
    <source>
        <strain evidence="4 5">G5</strain>
    </source>
</reference>
<evidence type="ECO:0000313" key="5">
    <source>
        <dbReference type="Proteomes" id="UP000008983"/>
    </source>
</evidence>
<dbReference type="RefSeq" id="XP_004037171.1">
    <property type="nucleotide sequence ID" value="XM_004037123.1"/>
</dbReference>
<dbReference type="Pfam" id="PF01556">
    <property type="entry name" value="DnaJ_C"/>
    <property type="match status" value="1"/>
</dbReference>
<evidence type="ECO:0000313" key="4">
    <source>
        <dbReference type="EMBL" id="EGR33185.1"/>
    </source>
</evidence>
<keyword evidence="5" id="KW-1185">Reference proteome</keyword>
<dbReference type="OrthoDB" id="550424at2759"/>
<dbReference type="AlphaFoldDB" id="G0QNM4"/>
<sequence length="380" mass="45042">MQRNYYNDLEINRDATQSMIAHAYCKLSLKYHPKYNSENPYLTYKNFCLVSEAYQVLSDPIKRSFYDKYGEFKLKEGFFSQQSNKKIYNIKTYILFFQQKQKRLESQLQNKQKNITKKQKKKGGYIFEGNPEEIFEKFFGTGNPFKQTYDTTNKQDIGELFRYPFAHLNKNLSMPKDLHVEIECTLNELYNGCIKEITYKRTVFIYVIIYIYVFQILNKDGITTKEITEIKKIEIKPGFYNGQKIVYQGLGHQEPGVENSNLVITIKELPHKNIKRVQNDFIYLHKINLIDALSAKFVEFITFDKRTILIPMDQVINPQTVKMVEGEGMPIYNSEEFKVENFNQQAQKGDLFIKFDIEIPKIINEEKKEQFEILLEEMQN</sequence>
<evidence type="ECO:0000256" key="1">
    <source>
        <dbReference type="ARBA" id="ARBA00023186"/>
    </source>
</evidence>
<feature type="coiled-coil region" evidence="2">
    <location>
        <begin position="94"/>
        <end position="121"/>
    </location>
</feature>
<gene>
    <name evidence="4" type="ORF">IMG5_059990</name>
</gene>
<dbReference type="EMBL" id="GL983502">
    <property type="protein sequence ID" value="EGR33185.1"/>
    <property type="molecule type" value="Genomic_DNA"/>
</dbReference>
<evidence type="ECO:0000259" key="3">
    <source>
        <dbReference type="PROSITE" id="PS50076"/>
    </source>
</evidence>
<dbReference type="OMA" id="RVCPTCV"/>
<dbReference type="InterPro" id="IPR002939">
    <property type="entry name" value="DnaJ_C"/>
</dbReference>
<dbReference type="PRINTS" id="PR00625">
    <property type="entry name" value="JDOMAIN"/>
</dbReference>
<dbReference type="SMART" id="SM00271">
    <property type="entry name" value="DnaJ"/>
    <property type="match status" value="1"/>
</dbReference>
<dbReference type="GO" id="GO:0051082">
    <property type="term" value="F:unfolded protein binding"/>
    <property type="evidence" value="ECO:0007669"/>
    <property type="project" value="InterPro"/>
</dbReference>
<dbReference type="GO" id="GO:0051087">
    <property type="term" value="F:protein-folding chaperone binding"/>
    <property type="evidence" value="ECO:0007669"/>
    <property type="project" value="TreeGrafter"/>
</dbReference>
<protein>
    <recommendedName>
        <fullName evidence="3">J domain-containing protein</fullName>
    </recommendedName>
</protein>
<organism evidence="4 5">
    <name type="scientific">Ichthyophthirius multifiliis</name>
    <name type="common">White spot disease agent</name>
    <name type="synonym">Ich</name>
    <dbReference type="NCBI Taxonomy" id="5932"/>
    <lineage>
        <taxon>Eukaryota</taxon>
        <taxon>Sar</taxon>
        <taxon>Alveolata</taxon>
        <taxon>Ciliophora</taxon>
        <taxon>Intramacronucleata</taxon>
        <taxon>Oligohymenophorea</taxon>
        <taxon>Hymenostomatida</taxon>
        <taxon>Ophryoglenina</taxon>
        <taxon>Ichthyophthirius</taxon>
    </lineage>
</organism>
<dbReference type="GO" id="GO:0006457">
    <property type="term" value="P:protein folding"/>
    <property type="evidence" value="ECO:0007669"/>
    <property type="project" value="InterPro"/>
</dbReference>
<dbReference type="InterPro" id="IPR018253">
    <property type="entry name" value="DnaJ_domain_CS"/>
</dbReference>
<dbReference type="CDD" id="cd06257">
    <property type="entry name" value="DnaJ"/>
    <property type="match status" value="1"/>
</dbReference>